<feature type="compositionally biased region" description="Basic and acidic residues" evidence="1">
    <location>
        <begin position="328"/>
        <end position="340"/>
    </location>
</feature>
<evidence type="ECO:0000256" key="1">
    <source>
        <dbReference type="SAM" id="MobiDB-lite"/>
    </source>
</evidence>
<feature type="region of interest" description="Disordered" evidence="1">
    <location>
        <begin position="416"/>
        <end position="454"/>
    </location>
</feature>
<comment type="caution">
    <text evidence="2">The sequence shown here is derived from an EMBL/GenBank/DDBJ whole genome shotgun (WGS) entry which is preliminary data.</text>
</comment>
<dbReference type="RefSeq" id="WP_252914400.1">
    <property type="nucleotide sequence ID" value="NZ_JAAAML010000001.1"/>
</dbReference>
<name>A0ABT1CMW6_9HYPH</name>
<feature type="compositionally biased region" description="Low complexity" evidence="1">
    <location>
        <begin position="342"/>
        <end position="362"/>
    </location>
</feature>
<gene>
    <name evidence="2" type="ORF">GTW23_01885</name>
</gene>
<feature type="region of interest" description="Disordered" evidence="1">
    <location>
        <begin position="267"/>
        <end position="370"/>
    </location>
</feature>
<organism evidence="2 3">
    <name type="scientific">Hoeflea alexandrii</name>
    <dbReference type="NCBI Taxonomy" id="288436"/>
    <lineage>
        <taxon>Bacteria</taxon>
        <taxon>Pseudomonadati</taxon>
        <taxon>Pseudomonadota</taxon>
        <taxon>Alphaproteobacteria</taxon>
        <taxon>Hyphomicrobiales</taxon>
        <taxon>Rhizobiaceae</taxon>
        <taxon>Hoeflea</taxon>
    </lineage>
</organism>
<evidence type="ECO:0000313" key="2">
    <source>
        <dbReference type="EMBL" id="MCO6406910.1"/>
    </source>
</evidence>
<proteinExistence type="predicted"/>
<dbReference type="SUPFAM" id="SSF57997">
    <property type="entry name" value="Tropomyosin"/>
    <property type="match status" value="1"/>
</dbReference>
<dbReference type="EMBL" id="JAAAML010000001">
    <property type="protein sequence ID" value="MCO6406910.1"/>
    <property type="molecule type" value="Genomic_DNA"/>
</dbReference>
<evidence type="ECO:0000313" key="3">
    <source>
        <dbReference type="Proteomes" id="UP001320715"/>
    </source>
</evidence>
<feature type="compositionally biased region" description="Low complexity" evidence="1">
    <location>
        <begin position="289"/>
        <end position="305"/>
    </location>
</feature>
<accession>A0ABT1CMW6</accession>
<dbReference type="Proteomes" id="UP001320715">
    <property type="component" value="Unassembled WGS sequence"/>
</dbReference>
<protein>
    <submittedName>
        <fullName evidence="2">Uncharacterized protein</fullName>
    </submittedName>
</protein>
<reference evidence="2 3" key="1">
    <citation type="submission" date="2020-01" db="EMBL/GenBank/DDBJ databases">
        <title>Genomes of bacteria type strains.</title>
        <authorList>
            <person name="Chen J."/>
            <person name="Zhu S."/>
            <person name="Yang J."/>
        </authorList>
    </citation>
    <scope>NUCLEOTIDE SEQUENCE [LARGE SCALE GENOMIC DNA]</scope>
    <source>
        <strain evidence="2 3">DSM 16655</strain>
    </source>
</reference>
<keyword evidence="3" id="KW-1185">Reference proteome</keyword>
<sequence length="454" mass="49750">MIEFVLLFALGFLAAALVALIVAPIIHRRVVSLTERRIRASVPLSVAEIRAEKDMARAAYAAENARLSVDLKHNRDQLTESVARGTRLSNELVAIRAEKLDAVKTIEEQESSIRDLNAQMHDRDAKITTLTGNFSDAARLAEARKHEIAMRDDQINRLGSEIEELRIDLVTLDTEAENFKSQIRELRTERNQLREALKDAEATSRDLENRLKSNDERLTQNDEKLAKTITALTDRENALERRIAEVDRFKKKNRELSDELRATKSALKEANSQARKAAAGTRSQPVTPASSSAEAAGNEDAAASEPAEETEVSAPEPASITTSARPSAEIHEIVREKPDGTARPAAAQAAAKPSAPPAAEQADTLSDDEKVDRLRARQAALIERLLKADKDDNDAALRREIAMVAAMMVELTASRDGGASPIHNILKGSEDASQTQGDDPSLAARSRELLFGNR</sequence>
<dbReference type="Gene3D" id="1.10.287.1490">
    <property type="match status" value="1"/>
</dbReference>